<feature type="region of interest" description="Disordered" evidence="1">
    <location>
        <begin position="1324"/>
        <end position="1799"/>
    </location>
</feature>
<evidence type="ECO:0000259" key="2">
    <source>
        <dbReference type="SMART" id="SM01319"/>
    </source>
</evidence>
<feature type="compositionally biased region" description="Basic and acidic residues" evidence="1">
    <location>
        <begin position="631"/>
        <end position="656"/>
    </location>
</feature>
<feature type="region of interest" description="Disordered" evidence="1">
    <location>
        <begin position="631"/>
        <end position="658"/>
    </location>
</feature>
<feature type="compositionally biased region" description="Basic and acidic residues" evidence="1">
    <location>
        <begin position="1046"/>
        <end position="1187"/>
    </location>
</feature>
<organism evidence="3 4">
    <name type="scientific">Oncorhynchus tshawytscha</name>
    <name type="common">Chinook salmon</name>
    <name type="synonym">Salmo tshawytscha</name>
    <dbReference type="NCBI Taxonomy" id="74940"/>
    <lineage>
        <taxon>Eukaryota</taxon>
        <taxon>Metazoa</taxon>
        <taxon>Chordata</taxon>
        <taxon>Craniata</taxon>
        <taxon>Vertebrata</taxon>
        <taxon>Euteleostomi</taxon>
        <taxon>Actinopterygii</taxon>
        <taxon>Neopterygii</taxon>
        <taxon>Teleostei</taxon>
        <taxon>Protacanthopterygii</taxon>
        <taxon>Salmoniformes</taxon>
        <taxon>Salmonidae</taxon>
        <taxon>Salmoninae</taxon>
        <taxon>Oncorhynchus</taxon>
    </lineage>
</organism>
<feature type="compositionally biased region" description="Low complexity" evidence="1">
    <location>
        <begin position="377"/>
        <end position="387"/>
    </location>
</feature>
<feature type="compositionally biased region" description="Pro residues" evidence="1">
    <location>
        <begin position="51"/>
        <end position="63"/>
    </location>
</feature>
<dbReference type="InterPro" id="IPR040006">
    <property type="entry name" value="TNKS1BP1-like"/>
</dbReference>
<evidence type="ECO:0000256" key="1">
    <source>
        <dbReference type="SAM" id="MobiDB-lite"/>
    </source>
</evidence>
<feature type="compositionally biased region" description="Polar residues" evidence="1">
    <location>
        <begin position="1461"/>
        <end position="1471"/>
    </location>
</feature>
<feature type="compositionally biased region" description="Basic and acidic residues" evidence="1">
    <location>
        <begin position="1357"/>
        <end position="1369"/>
    </location>
</feature>
<feature type="compositionally biased region" description="Polar residues" evidence="1">
    <location>
        <begin position="26"/>
        <end position="45"/>
    </location>
</feature>
<dbReference type="RefSeq" id="XP_024273142.2">
    <property type="nucleotide sequence ID" value="XM_024417374.2"/>
</dbReference>
<dbReference type="SMART" id="SM01319">
    <property type="entry name" value="Tankyrase_bdg_C"/>
    <property type="match status" value="1"/>
</dbReference>
<feature type="compositionally biased region" description="Basic and acidic residues" evidence="1">
    <location>
        <begin position="1472"/>
        <end position="1481"/>
    </location>
</feature>
<evidence type="ECO:0000313" key="4">
    <source>
        <dbReference type="Proteomes" id="UP000694402"/>
    </source>
</evidence>
<proteinExistence type="predicted"/>
<dbReference type="GeneTree" id="ENSGT00940000154184"/>
<feature type="compositionally biased region" description="Polar residues" evidence="1">
    <location>
        <begin position="1569"/>
        <end position="1586"/>
    </location>
</feature>
<feature type="region of interest" description="Disordered" evidence="1">
    <location>
        <begin position="1029"/>
        <end position="1187"/>
    </location>
</feature>
<dbReference type="Ensembl" id="ENSOTST00005053460.2">
    <property type="protein sequence ID" value="ENSOTSP00005049173.2"/>
    <property type="gene ID" value="ENSOTSG00005023758.2"/>
</dbReference>
<feature type="region of interest" description="Disordered" evidence="1">
    <location>
        <begin position="298"/>
        <end position="491"/>
    </location>
</feature>
<name>A0A8C8LXA4_ONCTS</name>
<gene>
    <name evidence="3" type="primary">si:ch73-138n13.1</name>
</gene>
<feature type="region of interest" description="Disordered" evidence="1">
    <location>
        <begin position="694"/>
        <end position="762"/>
    </location>
</feature>
<dbReference type="RefSeq" id="XP_042176433.1">
    <property type="nucleotide sequence ID" value="XM_042320499.1"/>
</dbReference>
<feature type="compositionally biased region" description="Basic and acidic residues" evidence="1">
    <location>
        <begin position="1029"/>
        <end position="1039"/>
    </location>
</feature>
<reference evidence="3" key="1">
    <citation type="submission" date="2025-08" db="UniProtKB">
        <authorList>
            <consortium name="Ensembl"/>
        </authorList>
    </citation>
    <scope>IDENTIFICATION</scope>
</reference>
<dbReference type="GeneID" id="112248398"/>
<feature type="region of interest" description="Disordered" evidence="1">
    <location>
        <begin position="816"/>
        <end position="852"/>
    </location>
</feature>
<feature type="compositionally biased region" description="Basic and acidic residues" evidence="1">
    <location>
        <begin position="472"/>
        <end position="488"/>
    </location>
</feature>
<feature type="compositionally biased region" description="Basic and acidic residues" evidence="1">
    <location>
        <begin position="308"/>
        <end position="330"/>
    </location>
</feature>
<dbReference type="PANTHER" id="PTHR22042">
    <property type="entry name" value="TANKYRASE 1 BINDING PROTEIN"/>
    <property type="match status" value="1"/>
</dbReference>
<dbReference type="Pfam" id="PF15327">
    <property type="entry name" value="Tankyrase_bdg_C"/>
    <property type="match status" value="1"/>
</dbReference>
<accession>A0A8C8LXA4</accession>
<feature type="region of interest" description="Disordered" evidence="1">
    <location>
        <begin position="874"/>
        <end position="934"/>
    </location>
</feature>
<keyword evidence="4" id="KW-1185">Reference proteome</keyword>
<dbReference type="RefSeq" id="XP_042176434.1">
    <property type="nucleotide sequence ID" value="XM_042320500.1"/>
</dbReference>
<feature type="domain" description="Tankyrase 1-binding protein C-terminal" evidence="2">
    <location>
        <begin position="1617"/>
        <end position="1790"/>
    </location>
</feature>
<feature type="compositionally biased region" description="Polar residues" evidence="1">
    <location>
        <begin position="1625"/>
        <end position="1635"/>
    </location>
</feature>
<dbReference type="RefSeq" id="XP_042176432.1">
    <property type="nucleotide sequence ID" value="XM_042320498.1"/>
</dbReference>
<dbReference type="InterPro" id="IPR032764">
    <property type="entry name" value="Tankyrase-bd_C"/>
</dbReference>
<feature type="compositionally biased region" description="Basic and acidic residues" evidence="1">
    <location>
        <begin position="452"/>
        <end position="462"/>
    </location>
</feature>
<evidence type="ECO:0000313" key="3">
    <source>
        <dbReference type="Ensembl" id="ENSOTSP00005049173.2"/>
    </source>
</evidence>
<feature type="compositionally biased region" description="Polar residues" evidence="1">
    <location>
        <begin position="1737"/>
        <end position="1754"/>
    </location>
</feature>
<feature type="region of interest" description="Disordered" evidence="1">
    <location>
        <begin position="1"/>
        <end position="279"/>
    </location>
</feature>
<feature type="compositionally biased region" description="Basic and acidic residues" evidence="1">
    <location>
        <begin position="834"/>
        <end position="852"/>
    </location>
</feature>
<reference evidence="3" key="2">
    <citation type="submission" date="2025-09" db="UniProtKB">
        <authorList>
            <consortium name="Ensembl"/>
        </authorList>
    </citation>
    <scope>IDENTIFICATION</scope>
</reference>
<dbReference type="PANTHER" id="PTHR22042:SF3">
    <property type="entry name" value="RIKEN CDNA 2900026A02 GENE"/>
    <property type="match status" value="1"/>
</dbReference>
<dbReference type="Proteomes" id="UP000694402">
    <property type="component" value="Unassembled WGS sequence"/>
</dbReference>
<feature type="compositionally biased region" description="Basic and acidic residues" evidence="1">
    <location>
        <begin position="1673"/>
        <end position="1702"/>
    </location>
</feature>
<sequence>MAAQVEVQTGEVERIGVGGRLHLSPLSDSSNKSLTEGPSNTQASLIITPEPSKPVPTPKPRLTPKPFTVEKNPTIRPILAPKPNTNPRPVPTRPTSYKPDSPITPKLQQPNVTSKHRPGPTNPSCPAPNSYKPSHKLSMGQTTKPVAQPFKPAPLLTPGDPSKPTPSQPVRRQKPAAAGLFHSRGPKKPPSAEWSGSTKPEKEMNKTASSIRAGAASMTRAKSMGFLSQIGQDEEERKGDEGPKVTVQLRSQSRASRPRPVSAIFLPSPTQAESPTPAARWAVRRPLSADLTSKFESIGLSLHHGRPAKTDSKENTPVEPLRRTEKKKGAEGTNVTPSAPDSKPSALVGGRKKKTEEEEEEEDDEGKGGGSIKRRISLLLDSSSSSSPVVPLRVAAQRPGSNSPVQPIQEADVTLDFVNQRTRKLTEDTVSPPAQTPAVKPQFKSHPLPPDLTKRLGSERSTDLGIPSPNEATDRHESDTDPQRRVEDSVYTFSDQKKVDDDIRGIQEQPPQTTSDHSAVLTEAGRWMESCPSSGAQTVRAALFENVVEKHSVLVMEEDRAQSATKGCPKRSVSLKLGDGENDGSLVTATYRKPVSPSSPLLVEHLFDTVQAVGERRAVSESVPLAQLEDKAMTLRSRRSEGNRSARAEPVEERHAQVQGVLSLAQRRAPASQQEQGPHYLRVGVLQKWNTTEMDREAEVEKGREKERERKEDEKERQSEAERRMQMDVDREKPREQEREREEVAAPKRLKMLEADEQPPKPRATYFALTGQIQEAVSVGDEETERGNVEVPFDNFSMKSGQWGSQGKVLQVRRNPSLDEAFGKSSQGQQQEELMERNQTQERERGTAWDRQTWREQLGIEKQKQVDLEKVKELEREKEWQRESKEFEREKRTQLDMERQKPLEYARKREKEKLQELERERHNELENESLSERQRELERQRWHELQRESQIELERQKEFEKERQRQLDLERQKEFEKERQRQLELERQKKLERIKEMERRQMFEFEKQKQIERERQQLLELETQRLREKMEREEQEKMRQQAIQQEEDRQRELERERVQELERERQRDLERQKQRELERERQRDLERQKQRELERERQRDLERQKQRELERERQRDLERQKQRELERERQRDLERQKQSELERERQRDLERQKQSELERQRQKQLDFERQELENQRDRKRELETERQRVEELERIKEMERRQLFEFEKQKQNERERQLLHELGKQRLREKMEREEQEKMRQVAIQEEAERQRIMERQRRENQEMGVLDSLPLRPKMLDLDSGCWSLGDLHSRGSPHSPSVRWKQPSPWADDHYRPGILDIDSFRSQTETQPLPTREVFPVTGIQGSDPGNGVRSHPHSPEREGGYRRAPEGAVGRPSTVWAPSQQDLWEQRLSIDEESVDRPMAGPEPPRKPANKPSLEQLLHGLEDRATAPILVPERRWSGMPSEPSFPRREPHSPGSPMEQTWFPQDSEPQGHRVEARGQRRSQGSQELNRMRSRSVSRRSAPPDSAVEGSLSRMRSRSTHRERGGQSWEQLKQNVDGEEGRDMDTLVHETDSQYGTWETGLHTDDSLTPATPTSDSHPSQSPRKPTPLYTPGEHVHTPPSDLDTPDGFSAQPEIQPLPFPEASTSLLDSSALRSRVQLSKMRGPRSRPSRVSRQTAALSVHPEGQATPTEDWRSRDSTEDKVKSSKKDSDSEEQARGADPHSAAASSQPQRVALFPGMDPSALMAQLKKRSDSDNQTEGPSTSSFQLSRSPKSPFLPRASRVLPPSGGKENGEEASPQWLRELKSKKRLSQYENDS</sequence>
<feature type="compositionally biased region" description="Basic and acidic residues" evidence="1">
    <location>
        <begin position="694"/>
        <end position="760"/>
    </location>
</feature>
<protein>
    <recommendedName>
        <fullName evidence="2">Tankyrase 1-binding protein C-terminal domain-containing protein</fullName>
    </recommendedName>
</protein>
<feature type="compositionally biased region" description="Basic and acidic residues" evidence="1">
    <location>
        <begin position="1541"/>
        <end position="1554"/>
    </location>
</feature>